<dbReference type="Gene3D" id="1.25.40.20">
    <property type="entry name" value="Ankyrin repeat-containing domain"/>
    <property type="match status" value="1"/>
</dbReference>
<dbReference type="GO" id="GO:0005524">
    <property type="term" value="F:ATP binding"/>
    <property type="evidence" value="ECO:0007669"/>
    <property type="project" value="InterPro"/>
</dbReference>
<evidence type="ECO:0000256" key="1">
    <source>
        <dbReference type="SAM" id="MobiDB-lite"/>
    </source>
</evidence>
<dbReference type="OMA" id="HQAAMWQ"/>
<reference evidence="3 4" key="1">
    <citation type="journal article" date="2012" name="Genome Biol.">
        <title>Genome and low-iron response of an oceanic diatom adapted to chronic iron limitation.</title>
        <authorList>
            <person name="Lommer M."/>
            <person name="Specht M."/>
            <person name="Roy A.S."/>
            <person name="Kraemer L."/>
            <person name="Andreson R."/>
            <person name="Gutowska M.A."/>
            <person name="Wolf J."/>
            <person name="Bergner S.V."/>
            <person name="Schilhabel M.B."/>
            <person name="Klostermeier U.C."/>
            <person name="Beiko R.G."/>
            <person name="Rosenstiel P."/>
            <person name="Hippler M."/>
            <person name="Laroche J."/>
        </authorList>
    </citation>
    <scope>NUCLEOTIDE SEQUENCE [LARGE SCALE GENOMIC DNA]</scope>
    <source>
        <strain evidence="3 4">CCMP1005</strain>
    </source>
</reference>
<dbReference type="OrthoDB" id="575at2759"/>
<dbReference type="EMBL" id="AGNL01040268">
    <property type="protein sequence ID" value="EJK52198.1"/>
    <property type="molecule type" value="Genomic_DNA"/>
</dbReference>
<dbReference type="InterPro" id="IPR036770">
    <property type="entry name" value="Ankyrin_rpt-contain_sf"/>
</dbReference>
<keyword evidence="4" id="KW-1185">Reference proteome</keyword>
<dbReference type="SUPFAM" id="SSF48403">
    <property type="entry name" value="Ankyrin repeat"/>
    <property type="match status" value="1"/>
</dbReference>
<dbReference type="AlphaFoldDB" id="K0REV3"/>
<dbReference type="SMART" id="SM00382">
    <property type="entry name" value="AAA"/>
    <property type="match status" value="1"/>
</dbReference>
<feature type="domain" description="AAA+ ATPase" evidence="2">
    <location>
        <begin position="634"/>
        <end position="779"/>
    </location>
</feature>
<dbReference type="InterPro" id="IPR003593">
    <property type="entry name" value="AAA+_ATPase"/>
</dbReference>
<dbReference type="InterPro" id="IPR003959">
    <property type="entry name" value="ATPase_AAA_core"/>
</dbReference>
<evidence type="ECO:0000313" key="4">
    <source>
        <dbReference type="Proteomes" id="UP000266841"/>
    </source>
</evidence>
<dbReference type="CDD" id="cd00009">
    <property type="entry name" value="AAA"/>
    <property type="match status" value="1"/>
</dbReference>
<feature type="non-terminal residue" evidence="3">
    <location>
        <position position="1"/>
    </location>
</feature>
<dbReference type="SUPFAM" id="SSF52540">
    <property type="entry name" value="P-loop containing nucleoside triphosphate hydrolases"/>
    <property type="match status" value="1"/>
</dbReference>
<accession>K0REV3</accession>
<dbReference type="InterPro" id="IPR050773">
    <property type="entry name" value="CbxX/CfxQ_RuBisCO_ESX"/>
</dbReference>
<organism evidence="3 4">
    <name type="scientific">Thalassiosira oceanica</name>
    <name type="common">Marine diatom</name>
    <dbReference type="NCBI Taxonomy" id="159749"/>
    <lineage>
        <taxon>Eukaryota</taxon>
        <taxon>Sar</taxon>
        <taxon>Stramenopiles</taxon>
        <taxon>Ochrophyta</taxon>
        <taxon>Bacillariophyta</taxon>
        <taxon>Coscinodiscophyceae</taxon>
        <taxon>Thalassiosirophycidae</taxon>
        <taxon>Thalassiosirales</taxon>
        <taxon>Thalassiosiraceae</taxon>
        <taxon>Thalassiosira</taxon>
    </lineage>
</organism>
<dbReference type="SMART" id="SM00248">
    <property type="entry name" value="ANK"/>
    <property type="match status" value="3"/>
</dbReference>
<evidence type="ECO:0000259" key="2">
    <source>
        <dbReference type="SMART" id="SM00382"/>
    </source>
</evidence>
<dbReference type="GO" id="GO:0016887">
    <property type="term" value="F:ATP hydrolysis activity"/>
    <property type="evidence" value="ECO:0007669"/>
    <property type="project" value="InterPro"/>
</dbReference>
<comment type="caution">
    <text evidence="3">The sequence shown here is derived from an EMBL/GenBank/DDBJ whole genome shotgun (WGS) entry which is preliminary data.</text>
</comment>
<dbReference type="InterPro" id="IPR027417">
    <property type="entry name" value="P-loop_NTPase"/>
</dbReference>
<gene>
    <name evidence="3" type="ORF">THAOC_28561</name>
</gene>
<dbReference type="PANTHER" id="PTHR43392:SF2">
    <property type="entry name" value="AAA-TYPE ATPASE FAMILY PROTEIN _ ANKYRIN REPEAT FAMILY PROTEIN"/>
    <property type="match status" value="1"/>
</dbReference>
<feature type="region of interest" description="Disordered" evidence="1">
    <location>
        <begin position="221"/>
        <end position="264"/>
    </location>
</feature>
<dbReference type="Pfam" id="PF00004">
    <property type="entry name" value="AAA"/>
    <property type="match status" value="1"/>
</dbReference>
<sequence length="872" mass="95431">RGRLRGASLGDPLGGAAAAARGAAGADSCSAGLTVEGSPTGACSGERPVTPSRMRREALVSLGVSLAERRWHLPPLIFRRSAADLVRPRNLLAFRWLSPFSVQSGLKLRRSASIDPSVFYRFVEKKEIQKRSRGGRGRRGRGQVEKAGFHSIETGAMSDTTLHELCKGFGALLSRSKVEGRRGDICGCAQGGGSRSSSEACESRRRPRRHEARLARLLRLQSEHPSARQAENASCKAPGPSLDSAWQPWRRLGPESERLDTGRRLKGTDSCRDELHERACGHTELCSMNRAAPWGRSRMRKAMGLRFGFTPQFPEEAARVNDRGNLPLHAACSFQASQDVVDALLKAYPQGASQPNGVGNLPLHQAAMWQATADSVEYGSLPLHMAASNQAGVDVVKLLIEAYPDALHLQNDDGMTPLDLAMADESASEAVLALLEGRPAPPELSKRQQAERFMERADALERKLSTLRGSGGRQGRDFKDAVAAVRRLADCYPQALYSAGIDPNELEIALSNAMVDGTAGGRRGGSAGDAARKQQMAVENAILEAVKRRSRGGETNDPSGMEERDSGGVRDRVEDLISSIVGLEHIKCQIRGLRRTTEICDLRESLLPDHGNGVRGLSAAMLGVTLTDEAGRPRAPHMIFYGNPGTGKTAVARLLAKVYHELGILRKPKFLEVERMDLIAADQRGTVAKTREVLEEARGGILFIDEAYTLGMTSKRSRAENAGNDAMGEIMRSIDTDEAGRDSPLIILAGFPTEMNLFLARQDELRRRFDVTFEFPDYTCRELAEIFVDLVHAKGFYLDESIRVDHIASLLEGQTDAAWRSERNGRVSEMLLSGARTEVRKRIRGAQFEEQEVDPQLILRVDIETAMMHDLK</sequence>
<dbReference type="Proteomes" id="UP000266841">
    <property type="component" value="Unassembled WGS sequence"/>
</dbReference>
<proteinExistence type="predicted"/>
<dbReference type="PANTHER" id="PTHR43392">
    <property type="entry name" value="AAA-TYPE ATPASE FAMILY PROTEIN / ANKYRIN REPEAT FAMILY PROTEIN"/>
    <property type="match status" value="1"/>
</dbReference>
<protein>
    <recommendedName>
        <fullName evidence="2">AAA+ ATPase domain-containing protein</fullName>
    </recommendedName>
</protein>
<dbReference type="Pfam" id="PF00023">
    <property type="entry name" value="Ank"/>
    <property type="match status" value="1"/>
</dbReference>
<feature type="compositionally biased region" description="Basic and acidic residues" evidence="1">
    <location>
        <begin position="252"/>
        <end position="264"/>
    </location>
</feature>
<dbReference type="Gene3D" id="3.40.50.300">
    <property type="entry name" value="P-loop containing nucleotide triphosphate hydrolases"/>
    <property type="match status" value="1"/>
</dbReference>
<dbReference type="InterPro" id="IPR002110">
    <property type="entry name" value="Ankyrin_rpt"/>
</dbReference>
<feature type="region of interest" description="Disordered" evidence="1">
    <location>
        <begin position="548"/>
        <end position="569"/>
    </location>
</feature>
<name>K0REV3_THAOC</name>
<dbReference type="eggNOG" id="KOG0730">
    <property type="taxonomic scope" value="Eukaryota"/>
</dbReference>
<evidence type="ECO:0000313" key="3">
    <source>
        <dbReference type="EMBL" id="EJK52198.1"/>
    </source>
</evidence>
<feature type="region of interest" description="Disordered" evidence="1">
    <location>
        <begin position="189"/>
        <end position="208"/>
    </location>
</feature>